<sequence length="376" mass="41480">MLRKGRSFQRAAGRNAAPVCPLRARPWLASPRPASSRAPSPSSTAPPPSPSRPLLAPPQYAPSYVTVGVVERVEEQELMLPLPHMEGSADDPSLANPLQRMERLSTGWFGVIMEFEGVVLEGSDETHRQAWLLVADEFGFKRPLGQSFRRIKGVRDEVIVSRIFGWTHNPTVSRQVALRKGEVFEKLMGGRQPAAMLEARPFLETLKRYNIPVALASPLHEQKIQEGLQRHHLDSYFDTLVTAEDSGSREVEYYYALGASKIQRPPIRCVVVGESNSSVEAAHELGMKCVVVTGNNPVYDYVGADLVVRNLSQLSFMNLKRLFAEEGLVQPRLTGEEGQGRGGQVEEFDDGDYGDDDNEGGFGFQPVSGGAAFGRY</sequence>
<dbReference type="Proteomes" id="UP000236333">
    <property type="component" value="Unassembled WGS sequence"/>
</dbReference>
<dbReference type="Pfam" id="PF13419">
    <property type="entry name" value="HAD_2"/>
    <property type="match status" value="1"/>
</dbReference>
<dbReference type="InterPro" id="IPR023214">
    <property type="entry name" value="HAD_sf"/>
</dbReference>
<dbReference type="InterPro" id="IPR036412">
    <property type="entry name" value="HAD-like_sf"/>
</dbReference>
<comment type="caution">
    <text evidence="2">The sequence shown here is derived from an EMBL/GenBank/DDBJ whole genome shotgun (WGS) entry which is preliminary data.</text>
</comment>
<dbReference type="Gene3D" id="1.10.150.240">
    <property type="entry name" value="Putative phosphatase, domain 2"/>
    <property type="match status" value="1"/>
</dbReference>
<dbReference type="AlphaFoldDB" id="A0A2J7ZZN7"/>
<dbReference type="PANTHER" id="PTHR47108">
    <property type="entry name" value="5-AMINO-6-(5-PHOSPHO-D-RIBITYLAMINO)URACIL PHOSPHATASE, CHLOROPLASTIC"/>
    <property type="match status" value="1"/>
</dbReference>
<dbReference type="InterPro" id="IPR023198">
    <property type="entry name" value="PGP-like_dom2"/>
</dbReference>
<feature type="compositionally biased region" description="Pro residues" evidence="1">
    <location>
        <begin position="44"/>
        <end position="57"/>
    </location>
</feature>
<evidence type="ECO:0000313" key="2">
    <source>
        <dbReference type="EMBL" id="PNH05716.1"/>
    </source>
</evidence>
<dbReference type="EMBL" id="PGGS01000285">
    <property type="protein sequence ID" value="PNH05716.1"/>
    <property type="molecule type" value="Genomic_DNA"/>
</dbReference>
<reference evidence="2 3" key="1">
    <citation type="journal article" date="2017" name="Mol. Biol. Evol.">
        <title>The 4-celled Tetrabaena socialis nuclear genome reveals the essential components for genetic control of cell number at the origin of multicellularity in the volvocine lineage.</title>
        <authorList>
            <person name="Featherston J."/>
            <person name="Arakaki Y."/>
            <person name="Hanschen E.R."/>
            <person name="Ferris P.J."/>
            <person name="Michod R.E."/>
            <person name="Olson B.J.S.C."/>
            <person name="Nozaki H."/>
            <person name="Durand P.M."/>
        </authorList>
    </citation>
    <scope>NUCLEOTIDE SEQUENCE [LARGE SCALE GENOMIC DNA]</scope>
    <source>
        <strain evidence="2 3">NIES-571</strain>
    </source>
</reference>
<protein>
    <recommendedName>
        <fullName evidence="4">Phosphorylated carbohydrates phosphatase</fullName>
    </recommendedName>
</protein>
<keyword evidence="3" id="KW-1185">Reference proteome</keyword>
<proteinExistence type="predicted"/>
<evidence type="ECO:0000256" key="1">
    <source>
        <dbReference type="SAM" id="MobiDB-lite"/>
    </source>
</evidence>
<feature type="region of interest" description="Disordered" evidence="1">
    <location>
        <begin position="22"/>
        <end position="57"/>
    </location>
</feature>
<accession>A0A2J7ZZN7</accession>
<feature type="compositionally biased region" description="Low complexity" evidence="1">
    <location>
        <begin position="22"/>
        <end position="43"/>
    </location>
</feature>
<evidence type="ECO:0008006" key="4">
    <source>
        <dbReference type="Google" id="ProtNLM"/>
    </source>
</evidence>
<organism evidence="2 3">
    <name type="scientific">Tetrabaena socialis</name>
    <dbReference type="NCBI Taxonomy" id="47790"/>
    <lineage>
        <taxon>Eukaryota</taxon>
        <taxon>Viridiplantae</taxon>
        <taxon>Chlorophyta</taxon>
        <taxon>core chlorophytes</taxon>
        <taxon>Chlorophyceae</taxon>
        <taxon>CS clade</taxon>
        <taxon>Chlamydomonadales</taxon>
        <taxon>Tetrabaenaceae</taxon>
        <taxon>Tetrabaena</taxon>
    </lineage>
</organism>
<dbReference type="SUPFAM" id="SSF56784">
    <property type="entry name" value="HAD-like"/>
    <property type="match status" value="1"/>
</dbReference>
<feature type="region of interest" description="Disordered" evidence="1">
    <location>
        <begin position="333"/>
        <end position="376"/>
    </location>
</feature>
<dbReference type="Gene3D" id="3.40.50.1000">
    <property type="entry name" value="HAD superfamily/HAD-like"/>
    <property type="match status" value="1"/>
</dbReference>
<feature type="compositionally biased region" description="Acidic residues" evidence="1">
    <location>
        <begin position="346"/>
        <end position="359"/>
    </location>
</feature>
<gene>
    <name evidence="2" type="ORF">TSOC_008021</name>
</gene>
<evidence type="ECO:0000313" key="3">
    <source>
        <dbReference type="Proteomes" id="UP000236333"/>
    </source>
</evidence>
<dbReference type="InterPro" id="IPR041492">
    <property type="entry name" value="HAD_2"/>
</dbReference>
<dbReference type="OrthoDB" id="40579at2759"/>
<feature type="non-terminal residue" evidence="2">
    <location>
        <position position="376"/>
    </location>
</feature>
<dbReference type="PANTHER" id="PTHR47108:SF1">
    <property type="entry name" value="5-AMINO-6-(5-PHOSPHO-D-RIBITYLAMINO)URACIL PHOSPHATASE, CHLOROPLASTIC"/>
    <property type="match status" value="1"/>
</dbReference>
<name>A0A2J7ZZN7_9CHLO</name>
<dbReference type="CDD" id="cd07505">
    <property type="entry name" value="HAD_BPGM-like"/>
    <property type="match status" value="1"/>
</dbReference>